<evidence type="ECO:0000313" key="8">
    <source>
        <dbReference type="EMBL" id="TQI94554.1"/>
    </source>
</evidence>
<evidence type="ECO:0000313" key="9">
    <source>
        <dbReference type="Proteomes" id="UP000320876"/>
    </source>
</evidence>
<organism evidence="8 9">
    <name type="scientific">Amycolatopsis cihanbeyliensis</name>
    <dbReference type="NCBI Taxonomy" id="1128664"/>
    <lineage>
        <taxon>Bacteria</taxon>
        <taxon>Bacillati</taxon>
        <taxon>Actinomycetota</taxon>
        <taxon>Actinomycetes</taxon>
        <taxon>Pseudonocardiales</taxon>
        <taxon>Pseudonocardiaceae</taxon>
        <taxon>Amycolatopsis</taxon>
    </lineage>
</organism>
<keyword evidence="3 5" id="KW-0949">S-adenosyl-L-methionine</keyword>
<dbReference type="Pfam" id="PF00398">
    <property type="entry name" value="RrnaAD"/>
    <property type="match status" value="1"/>
</dbReference>
<dbReference type="PROSITE" id="PS51689">
    <property type="entry name" value="SAM_RNA_A_N6_MT"/>
    <property type="match status" value="1"/>
</dbReference>
<dbReference type="OrthoDB" id="3616874at2"/>
<keyword evidence="9" id="KW-1185">Reference proteome</keyword>
<feature type="binding site" evidence="5">
    <location>
        <position position="68"/>
    </location>
    <ligand>
        <name>S-adenosyl-L-methionine</name>
        <dbReference type="ChEBI" id="CHEBI:59789"/>
    </ligand>
</feature>
<proteinExistence type="inferred from homology"/>
<evidence type="ECO:0000256" key="1">
    <source>
        <dbReference type="ARBA" id="ARBA00022603"/>
    </source>
</evidence>
<evidence type="ECO:0000256" key="3">
    <source>
        <dbReference type="ARBA" id="ARBA00022691"/>
    </source>
</evidence>
<evidence type="ECO:0000256" key="5">
    <source>
        <dbReference type="PROSITE-ProRule" id="PRU01026"/>
    </source>
</evidence>
<dbReference type="InterPro" id="IPR001737">
    <property type="entry name" value="KsgA/Erm"/>
</dbReference>
<reference evidence="8 9" key="1">
    <citation type="submission" date="2019-06" db="EMBL/GenBank/DDBJ databases">
        <title>Sequencing the genomes of 1000 actinobacteria strains.</title>
        <authorList>
            <person name="Klenk H.-P."/>
        </authorList>
    </citation>
    <scope>NUCLEOTIDE SEQUENCE [LARGE SCALE GENOMIC DNA]</scope>
    <source>
        <strain evidence="8 9">DSM 45679</strain>
    </source>
</reference>
<evidence type="ECO:0000256" key="6">
    <source>
        <dbReference type="SAM" id="MobiDB-lite"/>
    </source>
</evidence>
<dbReference type="GO" id="GO:0000179">
    <property type="term" value="F:rRNA (adenine-N6,N6-)-dimethyltransferase activity"/>
    <property type="evidence" value="ECO:0007669"/>
    <property type="project" value="UniProtKB-UniRule"/>
</dbReference>
<dbReference type="PANTHER" id="PTHR11727:SF7">
    <property type="entry name" value="DIMETHYLADENOSINE TRANSFERASE-RELATED"/>
    <property type="match status" value="1"/>
</dbReference>
<feature type="binding site" evidence="5">
    <location>
        <position position="93"/>
    </location>
    <ligand>
        <name>S-adenosyl-L-methionine</name>
        <dbReference type="ChEBI" id="CHEBI:59789"/>
    </ligand>
</feature>
<evidence type="ECO:0000256" key="2">
    <source>
        <dbReference type="ARBA" id="ARBA00022679"/>
    </source>
</evidence>
<feature type="binding site" evidence="5">
    <location>
        <position position="47"/>
    </location>
    <ligand>
        <name>S-adenosyl-L-methionine</name>
        <dbReference type="ChEBI" id="CHEBI:59789"/>
    </ligand>
</feature>
<dbReference type="Gene3D" id="3.40.50.150">
    <property type="entry name" value="Vaccinia Virus protein VP39"/>
    <property type="match status" value="1"/>
</dbReference>
<dbReference type="AlphaFoldDB" id="A0A542CUQ9"/>
<feature type="region of interest" description="Disordered" evidence="6">
    <location>
        <begin position="270"/>
        <end position="289"/>
    </location>
</feature>
<comment type="caution">
    <text evidence="8">The sequence shown here is derived from an EMBL/GenBank/DDBJ whole genome shotgun (WGS) entry which is preliminary data.</text>
</comment>
<feature type="binding site" evidence="5">
    <location>
        <position position="22"/>
    </location>
    <ligand>
        <name>S-adenosyl-L-methionine</name>
        <dbReference type="ChEBI" id="CHEBI:59789"/>
    </ligand>
</feature>
<keyword evidence="4 5" id="KW-0694">RNA-binding</keyword>
<dbReference type="EMBL" id="VFML01000002">
    <property type="protein sequence ID" value="TQI94554.1"/>
    <property type="molecule type" value="Genomic_DNA"/>
</dbReference>
<dbReference type="GO" id="GO:0003723">
    <property type="term" value="F:RNA binding"/>
    <property type="evidence" value="ECO:0007669"/>
    <property type="project" value="UniProtKB-UniRule"/>
</dbReference>
<sequence>MPSSGRPSHSAHTPNPSGVHFLTARHIVHSLLDSCPVGPADLVLDLGAGPGAITAPLVRTGAKVIAVERDPTFARKLGNRLDGHHNLRVVNDDLRTVLLPRKEFVVVASIPYAVSSMLLRRLLHPCSTPLRRAAMIVEWGFAKRLARAVPRNREQAWWAARFELELVRRVPARCFRPMPTVDSAVLAVRGRGLGIRAETALWALLGAAYRDPYGPARTAIATALGGHKARGALQACGISPGEPAGAVPARRWGALAQQLAEDHTLHWPRLPRELHAPATTAGRRRRGRS</sequence>
<gene>
    <name evidence="8" type="ORF">FB471_6720</name>
</gene>
<evidence type="ECO:0000256" key="4">
    <source>
        <dbReference type="ARBA" id="ARBA00022884"/>
    </source>
</evidence>
<comment type="similarity">
    <text evidence="5">Belongs to the class I-like SAM-binding methyltransferase superfamily. rRNA adenine N(6)-methyltransferase family.</text>
</comment>
<dbReference type="PROSITE" id="PS01131">
    <property type="entry name" value="RRNA_A_DIMETH"/>
    <property type="match status" value="1"/>
</dbReference>
<dbReference type="SUPFAM" id="SSF53335">
    <property type="entry name" value="S-adenosyl-L-methionine-dependent methyltransferases"/>
    <property type="match status" value="1"/>
</dbReference>
<keyword evidence="1 5" id="KW-0489">Methyltransferase</keyword>
<feature type="binding site" evidence="5">
    <location>
        <position position="109"/>
    </location>
    <ligand>
        <name>S-adenosyl-L-methionine</name>
        <dbReference type="ChEBI" id="CHEBI:59789"/>
    </ligand>
</feature>
<dbReference type="CDD" id="cd02440">
    <property type="entry name" value="AdoMet_MTases"/>
    <property type="match status" value="1"/>
</dbReference>
<name>A0A542CUQ9_AMYCI</name>
<protein>
    <submittedName>
        <fullName evidence="8">23S rRNA (Adenine-N6)-dimethyltransferase</fullName>
    </submittedName>
</protein>
<accession>A0A542CUQ9</accession>
<evidence type="ECO:0000259" key="7">
    <source>
        <dbReference type="SMART" id="SM00650"/>
    </source>
</evidence>
<dbReference type="Proteomes" id="UP000320876">
    <property type="component" value="Unassembled WGS sequence"/>
</dbReference>
<dbReference type="InterPro" id="IPR020596">
    <property type="entry name" value="rRNA_Ade_Mease_Trfase_CS"/>
</dbReference>
<dbReference type="SMART" id="SM00650">
    <property type="entry name" value="rADc"/>
    <property type="match status" value="1"/>
</dbReference>
<feature type="domain" description="Ribosomal RNA adenine methylase transferase N-terminal" evidence="7">
    <location>
        <begin position="27"/>
        <end position="192"/>
    </location>
</feature>
<feature type="binding site" evidence="5">
    <location>
        <position position="20"/>
    </location>
    <ligand>
        <name>S-adenosyl-L-methionine</name>
        <dbReference type="ChEBI" id="CHEBI:59789"/>
    </ligand>
</feature>
<dbReference type="PANTHER" id="PTHR11727">
    <property type="entry name" value="DIMETHYLADENOSINE TRANSFERASE"/>
    <property type="match status" value="1"/>
</dbReference>
<dbReference type="InterPro" id="IPR020598">
    <property type="entry name" value="rRNA_Ade_methylase_Trfase_N"/>
</dbReference>
<keyword evidence="2 5" id="KW-0808">Transferase</keyword>
<dbReference type="InterPro" id="IPR029063">
    <property type="entry name" value="SAM-dependent_MTases_sf"/>
</dbReference>